<reference evidence="20" key="1">
    <citation type="submission" date="2021-02" db="EMBL/GenBank/DDBJ databases">
        <authorList>
            <person name="Nowell W R."/>
        </authorList>
    </citation>
    <scope>NUCLEOTIDE SEQUENCE</scope>
</reference>
<dbReference type="EMBL" id="CAJNON010000458">
    <property type="protein sequence ID" value="CAF1272707.1"/>
    <property type="molecule type" value="Genomic_DNA"/>
</dbReference>
<evidence type="ECO:0000256" key="9">
    <source>
        <dbReference type="ARBA" id="ARBA00022729"/>
    </source>
</evidence>
<dbReference type="SUPFAM" id="SSF54897">
    <property type="entry name" value="Protease propeptides/inhibitors"/>
    <property type="match status" value="1"/>
</dbReference>
<keyword evidence="12" id="KW-0843">Virulence</keyword>
<dbReference type="CDD" id="cd00112">
    <property type="entry name" value="LDLa"/>
    <property type="match status" value="1"/>
</dbReference>
<feature type="active site" description="Proton donor/acceptor" evidence="18">
    <location>
        <position position="1106"/>
    </location>
</feature>
<evidence type="ECO:0000256" key="2">
    <source>
        <dbReference type="ARBA" id="ARBA00003091"/>
    </source>
</evidence>
<evidence type="ECO:0000313" key="22">
    <source>
        <dbReference type="Proteomes" id="UP000663891"/>
    </source>
</evidence>
<evidence type="ECO:0000256" key="13">
    <source>
        <dbReference type="ARBA" id="ARBA00023049"/>
    </source>
</evidence>
<comment type="cofactor">
    <cofactor evidence="1">
        <name>Zn(2+)</name>
        <dbReference type="ChEBI" id="CHEBI:29105"/>
    </cofactor>
</comment>
<dbReference type="EMBL" id="CAJOAY010000140">
    <property type="protein sequence ID" value="CAF3556729.1"/>
    <property type="molecule type" value="Genomic_DNA"/>
</dbReference>
<comment type="subcellular location">
    <subcellularLocation>
        <location evidence="3">Secreted</location>
    </subcellularLocation>
</comment>
<dbReference type="Pfam" id="PF02244">
    <property type="entry name" value="Propep_M14"/>
    <property type="match status" value="1"/>
</dbReference>
<evidence type="ECO:0000256" key="10">
    <source>
        <dbReference type="ARBA" id="ARBA00022801"/>
    </source>
</evidence>
<dbReference type="Gene3D" id="3.30.70.340">
    <property type="entry name" value="Metallocarboxypeptidase-like"/>
    <property type="match status" value="1"/>
</dbReference>
<dbReference type="Proteomes" id="UP000663891">
    <property type="component" value="Unassembled WGS sequence"/>
</dbReference>
<evidence type="ECO:0000256" key="6">
    <source>
        <dbReference type="ARBA" id="ARBA00022645"/>
    </source>
</evidence>
<dbReference type="PRINTS" id="PR00261">
    <property type="entry name" value="LDLRECEPTOR"/>
</dbReference>
<dbReference type="InterPro" id="IPR000834">
    <property type="entry name" value="Peptidase_M14"/>
</dbReference>
<evidence type="ECO:0000256" key="5">
    <source>
        <dbReference type="ARBA" id="ARBA00022525"/>
    </source>
</evidence>
<dbReference type="PROSITE" id="PS50068">
    <property type="entry name" value="LDLRA_2"/>
    <property type="match status" value="1"/>
</dbReference>
<dbReference type="SUPFAM" id="SSF53187">
    <property type="entry name" value="Zn-dependent exopeptidases"/>
    <property type="match status" value="1"/>
</dbReference>
<comment type="function">
    <text evidence="2">Extracellular metalloprotease that contributes to pathogenicity.</text>
</comment>
<keyword evidence="13" id="KW-0482">Metalloprotease</keyword>
<evidence type="ECO:0000256" key="14">
    <source>
        <dbReference type="ARBA" id="ARBA00023145"/>
    </source>
</evidence>
<dbReference type="InterPro" id="IPR036055">
    <property type="entry name" value="LDL_receptor-like_sf"/>
</dbReference>
<comment type="function">
    <text evidence="16">Involved in the digestion of the blood meal.</text>
</comment>
<keyword evidence="9" id="KW-0732">Signal</keyword>
<feature type="disulfide bond" evidence="17">
    <location>
        <begin position="410"/>
        <end position="428"/>
    </location>
</feature>
<dbReference type="SUPFAM" id="SSF57424">
    <property type="entry name" value="LDL receptor-like module"/>
    <property type="match status" value="1"/>
</dbReference>
<keyword evidence="8" id="KW-0479">Metal-binding</keyword>
<evidence type="ECO:0000256" key="12">
    <source>
        <dbReference type="ARBA" id="ARBA00023026"/>
    </source>
</evidence>
<protein>
    <recommendedName>
        <fullName evidence="19">Peptidase M14 domain-containing protein</fullName>
    </recommendedName>
</protein>
<evidence type="ECO:0000256" key="16">
    <source>
        <dbReference type="ARBA" id="ARBA00057299"/>
    </source>
</evidence>
<keyword evidence="6" id="KW-0121">Carboxypeptidase</keyword>
<dbReference type="FunFam" id="3.40.630.10:FF:000040">
    <property type="entry name" value="zinc carboxypeptidase"/>
    <property type="match status" value="1"/>
</dbReference>
<evidence type="ECO:0000256" key="17">
    <source>
        <dbReference type="PROSITE-ProRule" id="PRU00124"/>
    </source>
</evidence>
<dbReference type="CDD" id="cd03860">
    <property type="entry name" value="M14_CP_A-B_like"/>
    <property type="match status" value="1"/>
</dbReference>
<keyword evidence="10" id="KW-0378">Hydrolase</keyword>
<dbReference type="AlphaFoldDB" id="A0A815BPU0"/>
<dbReference type="InterPro" id="IPR036990">
    <property type="entry name" value="M14A-like_propep"/>
</dbReference>
<dbReference type="Gene3D" id="3.40.630.10">
    <property type="entry name" value="Zn peptidases"/>
    <property type="match status" value="1"/>
</dbReference>
<evidence type="ECO:0000313" key="21">
    <source>
        <dbReference type="EMBL" id="CAF3556729.1"/>
    </source>
</evidence>
<evidence type="ECO:0000256" key="4">
    <source>
        <dbReference type="ARBA" id="ARBA00005988"/>
    </source>
</evidence>
<dbReference type="PANTHER" id="PTHR11705">
    <property type="entry name" value="PROTEASE FAMILY M14 CARBOXYPEPTIDASE A,B"/>
    <property type="match status" value="1"/>
</dbReference>
<evidence type="ECO:0000256" key="3">
    <source>
        <dbReference type="ARBA" id="ARBA00004613"/>
    </source>
</evidence>
<keyword evidence="7" id="KW-0645">Protease</keyword>
<dbReference type="PANTHER" id="PTHR11705:SF143">
    <property type="entry name" value="SLL0236 PROTEIN"/>
    <property type="match status" value="1"/>
</dbReference>
<dbReference type="GO" id="GO:0004181">
    <property type="term" value="F:metallocarboxypeptidase activity"/>
    <property type="evidence" value="ECO:0007669"/>
    <property type="project" value="InterPro"/>
</dbReference>
<dbReference type="GO" id="GO:0006508">
    <property type="term" value="P:proteolysis"/>
    <property type="evidence" value="ECO:0007669"/>
    <property type="project" value="UniProtKB-KW"/>
</dbReference>
<dbReference type="Gene3D" id="4.10.400.10">
    <property type="entry name" value="Low-density Lipoprotein Receptor"/>
    <property type="match status" value="1"/>
</dbReference>
<dbReference type="InterPro" id="IPR002172">
    <property type="entry name" value="LDrepeatLR_classA_rpt"/>
</dbReference>
<dbReference type="GO" id="GO:0008270">
    <property type="term" value="F:zinc ion binding"/>
    <property type="evidence" value="ECO:0007669"/>
    <property type="project" value="InterPro"/>
</dbReference>
<evidence type="ECO:0000256" key="7">
    <source>
        <dbReference type="ARBA" id="ARBA00022670"/>
    </source>
</evidence>
<evidence type="ECO:0000256" key="1">
    <source>
        <dbReference type="ARBA" id="ARBA00001947"/>
    </source>
</evidence>
<evidence type="ECO:0000256" key="8">
    <source>
        <dbReference type="ARBA" id="ARBA00022723"/>
    </source>
</evidence>
<dbReference type="SMART" id="SM00631">
    <property type="entry name" value="Zn_pept"/>
    <property type="match status" value="1"/>
</dbReference>
<evidence type="ECO:0000256" key="18">
    <source>
        <dbReference type="PROSITE-ProRule" id="PRU01379"/>
    </source>
</evidence>
<organism evidence="20 22">
    <name type="scientific">Adineta steineri</name>
    <dbReference type="NCBI Taxonomy" id="433720"/>
    <lineage>
        <taxon>Eukaryota</taxon>
        <taxon>Metazoa</taxon>
        <taxon>Spiralia</taxon>
        <taxon>Gnathifera</taxon>
        <taxon>Rotifera</taxon>
        <taxon>Eurotatoria</taxon>
        <taxon>Bdelloidea</taxon>
        <taxon>Adinetida</taxon>
        <taxon>Adinetidae</taxon>
        <taxon>Adineta</taxon>
    </lineage>
</organism>
<evidence type="ECO:0000256" key="11">
    <source>
        <dbReference type="ARBA" id="ARBA00022833"/>
    </source>
</evidence>
<keyword evidence="14" id="KW-0865">Zymogen</keyword>
<feature type="disulfide bond" evidence="17">
    <location>
        <begin position="403"/>
        <end position="415"/>
    </location>
</feature>
<dbReference type="PROSITE" id="PS52035">
    <property type="entry name" value="PEPTIDASE_M14"/>
    <property type="match status" value="1"/>
</dbReference>
<comment type="caution">
    <text evidence="17">Lacks conserved residue(s) required for the propagation of feature annotation.</text>
</comment>
<keyword evidence="11" id="KW-0862">Zinc</keyword>
<dbReference type="SMART" id="SM00192">
    <property type="entry name" value="LDLa"/>
    <property type="match status" value="3"/>
</dbReference>
<comment type="caution">
    <text evidence="20">The sequence shown here is derived from an EMBL/GenBank/DDBJ whole genome shotgun (WGS) entry which is preliminary data.</text>
</comment>
<keyword evidence="5" id="KW-0964">Secreted</keyword>
<keyword evidence="15 17" id="KW-1015">Disulfide bond</keyword>
<name>A0A815BPU0_9BILA</name>
<gene>
    <name evidence="21" type="ORF">OKA104_LOCUS4375</name>
    <name evidence="20" type="ORF">VCS650_LOCUS29515</name>
</gene>
<evidence type="ECO:0000313" key="20">
    <source>
        <dbReference type="EMBL" id="CAF1272707.1"/>
    </source>
</evidence>
<proteinExistence type="inferred from homology"/>
<sequence length="1146" mass="131700">MDHSDEPYHNTLLCFTSPADFECDEHVGPRSVWSCGDGVQIVPWMRLPYQQIIMTGSDCSNFRNLNYICETSRYVAAWTLPNGMCEFSRNYDDPRFDGTTANMSSMEMCVYLLKCGLTDGFERDCPCGRNTSCYNLMISYCPNPQWIQYPNMGLIRPYVLTYYIAQKSYSDKTPAYFVFSGTIQCRGYRAVASTNMNITILSNHVPQYILSPYKDFYFCLNALIEKNTSVSIKYFPVTCWNDSRTFLNHSYNYIDICPNFQQCISAYRINDGDIDCPHGEDEKVEIATSPCAKIQRHRFQCSPLQKTCFPVRVLGTGERCTNKFDQYVYGTGKMINSISCKHRNDDGCRFLKTYVEESSKKEKNVSSIVHSIETIPHRFYCDSHWDVYPPTDEKREFCQEWTCRKQWFRCKTHQCIPLKYVCDGEWDCSDASDEQAIFSYKNVLDINQDIQNLSNIIEKNCKKPYLKQPYSNFCNISNEYPCLLANVTNPLDIKRNRPCINLALIGDGVYDCYGGLDERNTATGCQKRMKGFDFPCENRQYCIPNSRIRIQVADFPSGKNTLGSVVQYYDVNNVNMNLIPRYRQVFHEMPSDFGFDHNLTQVPILAVLRLHNLTSFRYYILYIQPNKTTINITSTPQECPHSTSLVLQNGIPAAFQYHRICRNDSLRVCFYDSIYLCICESDQKQAACFIHDLSLELCNRCVSGDMKMLMSSFVAFLLSMTINFNVYAYKSYSQYQLWRLHATNNEQVAKLIDFSHIAHQHKVNFWSEEFHIDLPIDVTVAPESIESFAKYLSSDELKIKYDIIMKDIGSIIEGQNLIYKVQSSSYYADDFAYDKYHPLEEIHAWIDKMVETYPSLATSFTVGQSYEKREMKGLKISSTKAAVKLDGTPVNAKKAVWWDGGIHAREWISPATNIYIAHALLSNYSVDPTITHIVDQFDYYILPVFNVDGYAYTWTKDRLWRKTRSPTSKPNCFGADPNRNWDYQWCEGGASRDPCDDTYCGSKAFSEIETVQVSKFIGDHRDTIVHYINFHSYSQLWMTPWGYTTKKPAQFKLQDDGSVQAVNALAAVFGTKYIHGNIGATIYVASGNTVDWTSGTANITFSYAVELRDTGEYGFLLPENQIIPTGKETLAGELALLKYIEGHVYA</sequence>
<dbReference type="Pfam" id="PF00057">
    <property type="entry name" value="Ldl_recept_a"/>
    <property type="match status" value="1"/>
</dbReference>
<dbReference type="Pfam" id="PF00246">
    <property type="entry name" value="Peptidase_M14"/>
    <property type="match status" value="1"/>
</dbReference>
<evidence type="ECO:0000259" key="19">
    <source>
        <dbReference type="PROSITE" id="PS52035"/>
    </source>
</evidence>
<accession>A0A815BPU0</accession>
<dbReference type="GO" id="GO:0005615">
    <property type="term" value="C:extracellular space"/>
    <property type="evidence" value="ECO:0007669"/>
    <property type="project" value="TreeGrafter"/>
</dbReference>
<dbReference type="InterPro" id="IPR003146">
    <property type="entry name" value="M14A_act_pep"/>
</dbReference>
<dbReference type="OrthoDB" id="3626597at2759"/>
<evidence type="ECO:0000256" key="15">
    <source>
        <dbReference type="ARBA" id="ARBA00023157"/>
    </source>
</evidence>
<comment type="similarity">
    <text evidence="4 18">Belongs to the peptidase M14 family.</text>
</comment>
<feature type="domain" description="Peptidase M14" evidence="19">
    <location>
        <begin position="835"/>
        <end position="1140"/>
    </location>
</feature>
<dbReference type="Proteomes" id="UP000663881">
    <property type="component" value="Unassembled WGS sequence"/>
</dbReference>